<keyword evidence="1" id="KW-0472">Membrane</keyword>
<feature type="non-terminal residue" evidence="2">
    <location>
        <position position="1"/>
    </location>
</feature>
<organism evidence="2">
    <name type="scientific">marine metagenome</name>
    <dbReference type="NCBI Taxonomy" id="408172"/>
    <lineage>
        <taxon>unclassified sequences</taxon>
        <taxon>metagenomes</taxon>
        <taxon>ecological metagenomes</taxon>
    </lineage>
</organism>
<accession>A0A382B1G0</accession>
<evidence type="ECO:0000313" key="2">
    <source>
        <dbReference type="EMBL" id="SVB07549.1"/>
    </source>
</evidence>
<keyword evidence="1" id="KW-0812">Transmembrane</keyword>
<feature type="transmembrane region" description="Helical" evidence="1">
    <location>
        <begin position="12"/>
        <end position="31"/>
    </location>
</feature>
<name>A0A382B1G0_9ZZZZ</name>
<sequence length="32" mass="3493">VIVIQSGQAFLPFRFGFLAFLAFLAAAYPAFV</sequence>
<proteinExistence type="predicted"/>
<feature type="non-terminal residue" evidence="2">
    <location>
        <position position="32"/>
    </location>
</feature>
<dbReference type="AlphaFoldDB" id="A0A382B1G0"/>
<gene>
    <name evidence="2" type="ORF">METZ01_LOCUS160403</name>
</gene>
<keyword evidence="1" id="KW-1133">Transmembrane helix</keyword>
<dbReference type="EMBL" id="UINC01027755">
    <property type="protein sequence ID" value="SVB07549.1"/>
    <property type="molecule type" value="Genomic_DNA"/>
</dbReference>
<reference evidence="2" key="1">
    <citation type="submission" date="2018-05" db="EMBL/GenBank/DDBJ databases">
        <authorList>
            <person name="Lanie J.A."/>
            <person name="Ng W.-L."/>
            <person name="Kazmierczak K.M."/>
            <person name="Andrzejewski T.M."/>
            <person name="Davidsen T.M."/>
            <person name="Wayne K.J."/>
            <person name="Tettelin H."/>
            <person name="Glass J.I."/>
            <person name="Rusch D."/>
            <person name="Podicherti R."/>
            <person name="Tsui H.-C.T."/>
            <person name="Winkler M.E."/>
        </authorList>
    </citation>
    <scope>NUCLEOTIDE SEQUENCE</scope>
</reference>
<protein>
    <submittedName>
        <fullName evidence="2">Uncharacterized protein</fullName>
    </submittedName>
</protein>
<evidence type="ECO:0000256" key="1">
    <source>
        <dbReference type="SAM" id="Phobius"/>
    </source>
</evidence>